<proteinExistence type="predicted"/>
<dbReference type="Proteomes" id="UP001375539">
    <property type="component" value="Unassembled WGS sequence"/>
</dbReference>
<comment type="caution">
    <text evidence="1">The sequence shown here is derived from an EMBL/GenBank/DDBJ whole genome shotgun (WGS) entry which is preliminary data.</text>
</comment>
<evidence type="ECO:0000313" key="2">
    <source>
        <dbReference type="Proteomes" id="UP001375539"/>
    </source>
</evidence>
<gene>
    <name evidence="1" type="ORF">WKI58_13825</name>
</gene>
<dbReference type="EMBL" id="JBBKAI010000002">
    <property type="protein sequence ID" value="MEJ8657590.1"/>
    <property type="molecule type" value="Genomic_DNA"/>
</dbReference>
<sequence>MPTHPPRRPAPAAASLSRPLHAPSASVDSLRTAHRRVSLTRIGVWAALAAGPLALAVACTGPRGFIRESF</sequence>
<protein>
    <submittedName>
        <fullName evidence="1">Uncharacterized protein</fullName>
    </submittedName>
</protein>
<name>A0ACC6QH64_9ACTN</name>
<reference evidence="1" key="1">
    <citation type="submission" date="2024-03" db="EMBL/GenBank/DDBJ databases">
        <title>Novel Streptomyces species of biotechnological and ecological value are a feature of Machair soil.</title>
        <authorList>
            <person name="Prole J.R."/>
            <person name="Goodfellow M."/>
            <person name="Allenby N."/>
            <person name="Ward A.C."/>
        </authorList>
    </citation>
    <scope>NUCLEOTIDE SEQUENCE</scope>
    <source>
        <strain evidence="1">MS1.AVA.4</strain>
    </source>
</reference>
<organism evidence="1 2">
    <name type="scientific">Streptomyces pratisoli</name>
    <dbReference type="NCBI Taxonomy" id="3139917"/>
    <lineage>
        <taxon>Bacteria</taxon>
        <taxon>Bacillati</taxon>
        <taxon>Actinomycetota</taxon>
        <taxon>Actinomycetes</taxon>
        <taxon>Kitasatosporales</taxon>
        <taxon>Streptomycetaceae</taxon>
        <taxon>Streptomyces</taxon>
    </lineage>
</organism>
<accession>A0ACC6QH64</accession>
<evidence type="ECO:0000313" key="1">
    <source>
        <dbReference type="EMBL" id="MEJ8657590.1"/>
    </source>
</evidence>
<keyword evidence="2" id="KW-1185">Reference proteome</keyword>